<dbReference type="InterPro" id="IPR025640">
    <property type="entry name" value="GYF_2"/>
</dbReference>
<sequence>MTQYFIIVDNQQQGPYTLAQLQDMHIGQETLVWSAELTQWTPAWLVEELKPLFNLSSATAVPPPIPPQAIPTPEDEPSHPEATDQPQPVHQVASKQRSHWRGFVFLGIAIILGILAITNPSREDHNAAIQQAVKEVLNTQQYDSDEDIFSQGMEIISGLITRHMTSAIVDQMLEVDNYGIFSIGTIHLNGKSHTISYGILGHVYTFDKTDVKQALEKHGLTPEDASEDGSEASPDQQAL</sequence>
<evidence type="ECO:0000256" key="2">
    <source>
        <dbReference type="SAM" id="Phobius"/>
    </source>
</evidence>
<feature type="region of interest" description="Disordered" evidence="1">
    <location>
        <begin position="218"/>
        <end position="239"/>
    </location>
</feature>
<accession>A0AB33ITX1</accession>
<keyword evidence="2" id="KW-0472">Membrane</keyword>
<protein>
    <recommendedName>
        <fullName evidence="3">GYF domain-containing protein</fullName>
    </recommendedName>
</protein>
<evidence type="ECO:0000256" key="1">
    <source>
        <dbReference type="SAM" id="MobiDB-lite"/>
    </source>
</evidence>
<gene>
    <name evidence="4" type="ORF">GTC17253_10170</name>
</gene>
<feature type="domain" description="GYF" evidence="3">
    <location>
        <begin position="4"/>
        <end position="49"/>
    </location>
</feature>
<keyword evidence="2" id="KW-1133">Transmembrane helix</keyword>
<evidence type="ECO:0000313" key="4">
    <source>
        <dbReference type="EMBL" id="BFO71051.1"/>
    </source>
</evidence>
<reference evidence="4" key="1">
    <citation type="submission" date="2024-07" db="EMBL/GenBank/DDBJ databases">
        <title>Complete genome sequence of Prevotella sp. YM-2024 GTC17253.</title>
        <authorList>
            <person name="Hayashi M."/>
            <person name="Muto Y."/>
            <person name="Tanaka K."/>
            <person name="Niwa H."/>
        </authorList>
    </citation>
    <scope>NUCLEOTIDE SEQUENCE</scope>
    <source>
        <strain evidence="4">GTC17253</strain>
    </source>
</reference>
<proteinExistence type="predicted"/>
<evidence type="ECO:0000259" key="3">
    <source>
        <dbReference type="Pfam" id="PF14237"/>
    </source>
</evidence>
<feature type="region of interest" description="Disordered" evidence="1">
    <location>
        <begin position="63"/>
        <end position="92"/>
    </location>
</feature>
<dbReference type="AlphaFoldDB" id="A0AB33ITX1"/>
<dbReference type="EMBL" id="AP035785">
    <property type="protein sequence ID" value="BFO71051.1"/>
    <property type="molecule type" value="Genomic_DNA"/>
</dbReference>
<feature type="transmembrane region" description="Helical" evidence="2">
    <location>
        <begin position="100"/>
        <end position="118"/>
    </location>
</feature>
<keyword evidence="2" id="KW-0812">Transmembrane</keyword>
<name>A0AB33ITX1_9BACT</name>
<organism evidence="4">
    <name type="scientific">Prevotella sp. GTC17253</name>
    <dbReference type="NCBI Taxonomy" id="3236793"/>
    <lineage>
        <taxon>Bacteria</taxon>
        <taxon>Pseudomonadati</taxon>
        <taxon>Bacteroidota</taxon>
        <taxon>Bacteroidia</taxon>
        <taxon>Bacteroidales</taxon>
        <taxon>Prevotellaceae</taxon>
        <taxon>Prevotella</taxon>
    </lineage>
</organism>
<dbReference type="Pfam" id="PF14237">
    <property type="entry name" value="GYF_2"/>
    <property type="match status" value="1"/>
</dbReference>